<evidence type="ECO:0000256" key="10">
    <source>
        <dbReference type="ARBA" id="ARBA00093403"/>
    </source>
</evidence>
<dbReference type="GO" id="GO:0000922">
    <property type="term" value="C:spindle pole"/>
    <property type="evidence" value="ECO:0007669"/>
    <property type="project" value="InterPro"/>
</dbReference>
<dbReference type="FunFam" id="3.40.390.10:FF:000002">
    <property type="entry name" value="Disintegrin and metalloproteinase domain-containing protein 22"/>
    <property type="match status" value="1"/>
</dbReference>
<evidence type="ECO:0000313" key="19">
    <source>
        <dbReference type="Proteomes" id="UP001488838"/>
    </source>
</evidence>
<dbReference type="Gene3D" id="4.10.70.10">
    <property type="entry name" value="Disintegrin domain"/>
    <property type="match status" value="2"/>
</dbReference>
<feature type="domain" description="Disintegrin" evidence="16">
    <location>
        <begin position="1239"/>
        <end position="1361"/>
    </location>
</feature>
<dbReference type="InterPro" id="IPR041470">
    <property type="entry name" value="GCP_N"/>
</dbReference>
<dbReference type="GO" id="GO:0051321">
    <property type="term" value="P:meiotic cell cycle"/>
    <property type="evidence" value="ECO:0007669"/>
    <property type="project" value="TreeGrafter"/>
</dbReference>
<dbReference type="InterPro" id="IPR034027">
    <property type="entry name" value="Reprolysin_adamalysin"/>
</dbReference>
<evidence type="ECO:0000256" key="14">
    <source>
        <dbReference type="SAM" id="MobiDB-lite"/>
    </source>
</evidence>
<feature type="compositionally biased region" description="Basic and acidic residues" evidence="14">
    <location>
        <begin position="792"/>
        <end position="810"/>
    </location>
</feature>
<dbReference type="GO" id="GO:0016020">
    <property type="term" value="C:membrane"/>
    <property type="evidence" value="ECO:0007669"/>
    <property type="project" value="UniProtKB-SubCell"/>
</dbReference>
<dbReference type="Pfam" id="PF08516">
    <property type="entry name" value="ADAM_CR"/>
    <property type="match status" value="1"/>
</dbReference>
<evidence type="ECO:0000256" key="6">
    <source>
        <dbReference type="ARBA" id="ARBA00022701"/>
    </source>
</evidence>
<feature type="region of interest" description="Disordered" evidence="14">
    <location>
        <begin position="1636"/>
        <end position="1773"/>
    </location>
</feature>
<keyword evidence="6" id="KW-0493">Microtubule</keyword>
<dbReference type="PANTHER" id="PTHR19302">
    <property type="entry name" value="GAMMA TUBULIN COMPLEX PROTEIN"/>
    <property type="match status" value="1"/>
</dbReference>
<dbReference type="SUPFAM" id="SSF57552">
    <property type="entry name" value="Blood coagulation inhibitor (disintegrin)"/>
    <property type="match status" value="2"/>
</dbReference>
<dbReference type="CDD" id="cd04269">
    <property type="entry name" value="ZnMc_adamalysin_II_like"/>
    <property type="match status" value="1"/>
</dbReference>
<evidence type="ECO:0000313" key="18">
    <source>
        <dbReference type="EMBL" id="KAK7804569.1"/>
    </source>
</evidence>
<dbReference type="GO" id="GO:0046872">
    <property type="term" value="F:metal ion binding"/>
    <property type="evidence" value="ECO:0007669"/>
    <property type="project" value="UniProtKB-KW"/>
</dbReference>
<dbReference type="GO" id="GO:0031122">
    <property type="term" value="P:cytoplasmic microtubule organization"/>
    <property type="evidence" value="ECO:0007669"/>
    <property type="project" value="TreeGrafter"/>
</dbReference>
<dbReference type="SMART" id="SM00608">
    <property type="entry name" value="ACR"/>
    <property type="match status" value="1"/>
</dbReference>
<dbReference type="SUPFAM" id="SSF55486">
    <property type="entry name" value="Metalloproteases ('zincins'), catalytic domain"/>
    <property type="match status" value="1"/>
</dbReference>
<comment type="subunit">
    <text evidence="11">Component of the gamma-tubulin ring complex (gTuRC) consisting of TUBGCP2, TUBGCP3, TUBGCP4, TUBGCP5 and TUBGCP6 and gamma-tubulin TUBG1 or TUBG2. TUBGCP2, TUBGCP3, TUBGCP4, TUBGCP5 and TUBGCP6 assemble in a 5:5:2:1:1 stoichiometry; each is associated with a gamma-tubulin, thereby arranging 14 gamma-tubulins in a helical manner. Gamma-tubulin at the first position is blocked by TUBGCP3 at the last position, allowing 13 protafilaments to grow into a microtubule. The gTuRC (via TUBGCP3 and TUBGCP6) interacts with ACTB and MZT1; the interactions form a luminal bridge that stabilizes the initial structure during complex assembly. The gTuRC (via TUBGCP2) interacts with MZT2A/MZT2B and CDK5RAP2 (via CM1 motif); the interactions play a role in gTuRC activation. Interacts with ATF5; the ATF5:PCNT:polyglutamylated tubulin (PGT) tripartite unites the mother centriole and the pericentriolar material (PCM) in the centrosome.</text>
</comment>
<reference evidence="18 19" key="1">
    <citation type="journal article" date="2023" name="bioRxiv">
        <title>Conserved and derived expression patterns and positive selection on dental genes reveal complex evolutionary context of ever-growing rodent molars.</title>
        <authorList>
            <person name="Calamari Z.T."/>
            <person name="Song A."/>
            <person name="Cohen E."/>
            <person name="Akter M."/>
            <person name="Roy R.D."/>
            <person name="Hallikas O."/>
            <person name="Christensen M.M."/>
            <person name="Li P."/>
            <person name="Marangoni P."/>
            <person name="Jernvall J."/>
            <person name="Klein O.D."/>
        </authorList>
    </citation>
    <scope>NUCLEOTIDE SEQUENCE [LARGE SCALE GENOMIC DNA]</scope>
    <source>
        <strain evidence="18">V071</strain>
    </source>
</reference>
<feature type="disulfide bond" evidence="12">
    <location>
        <begin position="1333"/>
        <end position="1353"/>
    </location>
</feature>
<gene>
    <name evidence="18" type="ORF">U0070_002626</name>
</gene>
<evidence type="ECO:0000256" key="5">
    <source>
        <dbReference type="ARBA" id="ARBA00022692"/>
    </source>
</evidence>
<evidence type="ECO:0000256" key="4">
    <source>
        <dbReference type="ARBA" id="ARBA00022490"/>
    </source>
</evidence>
<dbReference type="Gene3D" id="1.20.120.1900">
    <property type="entry name" value="Gamma-tubulin complex, C-terminal domain"/>
    <property type="match status" value="1"/>
</dbReference>
<dbReference type="Pfam" id="PF04130">
    <property type="entry name" value="GCP_C_terminal"/>
    <property type="match status" value="1"/>
</dbReference>
<feature type="region of interest" description="Disordered" evidence="14">
    <location>
        <begin position="781"/>
        <end position="810"/>
    </location>
</feature>
<evidence type="ECO:0000259" key="17">
    <source>
        <dbReference type="PROSITE" id="PS50215"/>
    </source>
</evidence>
<evidence type="ECO:0000256" key="15">
    <source>
        <dbReference type="SAM" id="Phobius"/>
    </source>
</evidence>
<name>A0AAW0HR45_MYOGA</name>
<dbReference type="GO" id="GO:0000930">
    <property type="term" value="C:gamma-tubulin complex"/>
    <property type="evidence" value="ECO:0007669"/>
    <property type="project" value="TreeGrafter"/>
</dbReference>
<feature type="binding site" evidence="13">
    <location>
        <position position="1165"/>
    </location>
    <ligand>
        <name>Zn(2+)</name>
        <dbReference type="ChEBI" id="CHEBI:29105"/>
        <note>catalytic</note>
    </ligand>
</feature>
<protein>
    <recommendedName>
        <fullName evidence="9">Gamma-tubulin complex component 2</fullName>
    </recommendedName>
</protein>
<dbReference type="GO" id="GO:0051011">
    <property type="term" value="F:microtubule minus-end binding"/>
    <property type="evidence" value="ECO:0007669"/>
    <property type="project" value="TreeGrafter"/>
</dbReference>
<dbReference type="GO" id="GO:0005813">
    <property type="term" value="C:centrosome"/>
    <property type="evidence" value="ECO:0007669"/>
    <property type="project" value="UniProtKB-SubCell"/>
</dbReference>
<dbReference type="GO" id="GO:0043015">
    <property type="term" value="F:gamma-tubulin binding"/>
    <property type="evidence" value="ECO:0007669"/>
    <property type="project" value="InterPro"/>
</dbReference>
<dbReference type="PROSITE" id="PS50214">
    <property type="entry name" value="DISINTEGRIN_2"/>
    <property type="match status" value="1"/>
</dbReference>
<dbReference type="InterPro" id="IPR036436">
    <property type="entry name" value="Disintegrin_dom_sf"/>
</dbReference>
<feature type="binding site" evidence="13">
    <location>
        <position position="1175"/>
    </location>
    <ligand>
        <name>Zn(2+)</name>
        <dbReference type="ChEBI" id="CHEBI:29105"/>
        <note>catalytic</note>
    </ligand>
</feature>
<dbReference type="Pfam" id="PF17681">
    <property type="entry name" value="GCP_N_terminal"/>
    <property type="match status" value="1"/>
</dbReference>
<evidence type="ECO:0000256" key="9">
    <source>
        <dbReference type="ARBA" id="ARBA00071900"/>
    </source>
</evidence>
<dbReference type="InterPro" id="IPR001590">
    <property type="entry name" value="Peptidase_M12B"/>
</dbReference>
<dbReference type="GO" id="GO:0000278">
    <property type="term" value="P:mitotic cell cycle"/>
    <property type="evidence" value="ECO:0007669"/>
    <property type="project" value="TreeGrafter"/>
</dbReference>
<organism evidence="18 19">
    <name type="scientific">Myodes glareolus</name>
    <name type="common">Bank vole</name>
    <name type="synonym">Clethrionomys glareolus</name>
    <dbReference type="NCBI Taxonomy" id="447135"/>
    <lineage>
        <taxon>Eukaryota</taxon>
        <taxon>Metazoa</taxon>
        <taxon>Chordata</taxon>
        <taxon>Craniata</taxon>
        <taxon>Vertebrata</taxon>
        <taxon>Euteleostomi</taxon>
        <taxon>Mammalia</taxon>
        <taxon>Eutheria</taxon>
        <taxon>Euarchontoglires</taxon>
        <taxon>Glires</taxon>
        <taxon>Rodentia</taxon>
        <taxon>Myomorpha</taxon>
        <taxon>Muroidea</taxon>
        <taxon>Cricetidae</taxon>
        <taxon>Arvicolinae</taxon>
        <taxon>Myodes</taxon>
    </lineage>
</organism>
<dbReference type="FunFam" id="1.20.120.1900:FF:000002">
    <property type="entry name" value="Gamma-tubulin complex component"/>
    <property type="match status" value="1"/>
</dbReference>
<feature type="binding site" evidence="13">
    <location>
        <position position="1169"/>
    </location>
    <ligand>
        <name>Zn(2+)</name>
        <dbReference type="ChEBI" id="CHEBI:29105"/>
        <note>catalytic</note>
    </ligand>
</feature>
<comment type="function">
    <text evidence="10">Component of the gamma-tubulin ring complex (gTuRC) which mediates microtubule nucleation. The gTuRC regulates the minus-end nucleation of alpha-beta tubulin heterodimers that grow into microtubule protafilaments, a critical step in centrosome duplication and spindle formation. Plays a role in neuronal migration.</text>
</comment>
<comment type="subcellular location">
    <subcellularLocation>
        <location evidence="2">Cytoplasm</location>
        <location evidence="2">Cytoskeleton</location>
        <location evidence="2">Microtubule organizing center</location>
        <location evidence="2">Centrosome</location>
    </subcellularLocation>
    <subcellularLocation>
        <location evidence="1">Membrane</location>
        <topology evidence="1">Single-pass membrane protein</topology>
    </subcellularLocation>
</comment>
<keyword evidence="13" id="KW-0479">Metal-binding</keyword>
<comment type="caution">
    <text evidence="13">Lacks conserved residue(s) required for the propagation of feature annotation.</text>
</comment>
<evidence type="ECO:0000256" key="8">
    <source>
        <dbReference type="ARBA" id="ARBA00023212"/>
    </source>
</evidence>
<keyword evidence="5 15" id="KW-0812">Transmembrane</keyword>
<evidence type="ECO:0000256" key="1">
    <source>
        <dbReference type="ARBA" id="ARBA00004167"/>
    </source>
</evidence>
<evidence type="ECO:0000256" key="2">
    <source>
        <dbReference type="ARBA" id="ARBA00004300"/>
    </source>
</evidence>
<accession>A0AAW0HR45</accession>
<dbReference type="Pfam" id="PF01562">
    <property type="entry name" value="Pep_M12B_propep"/>
    <property type="match status" value="1"/>
</dbReference>
<keyword evidence="4" id="KW-0963">Cytoplasm</keyword>
<keyword evidence="8" id="KW-0206">Cytoskeleton</keyword>
<dbReference type="PANTHER" id="PTHR19302:SF13">
    <property type="entry name" value="GAMMA-TUBULIN COMPLEX COMPONENT 2"/>
    <property type="match status" value="1"/>
</dbReference>
<dbReference type="GO" id="GO:0005874">
    <property type="term" value="C:microtubule"/>
    <property type="evidence" value="ECO:0007669"/>
    <property type="project" value="UniProtKB-KW"/>
</dbReference>
<evidence type="ECO:0000256" key="12">
    <source>
        <dbReference type="PROSITE-ProRule" id="PRU00068"/>
    </source>
</evidence>
<dbReference type="GO" id="GO:0006508">
    <property type="term" value="P:proteolysis"/>
    <property type="evidence" value="ECO:0007669"/>
    <property type="project" value="InterPro"/>
</dbReference>
<dbReference type="EMBL" id="JBBHLL010000373">
    <property type="protein sequence ID" value="KAK7804569.1"/>
    <property type="molecule type" value="Genomic_DNA"/>
</dbReference>
<dbReference type="InterPro" id="IPR002870">
    <property type="entry name" value="Peptidase_M12B_N"/>
</dbReference>
<evidence type="ECO:0000256" key="3">
    <source>
        <dbReference type="ARBA" id="ARBA00010337"/>
    </source>
</evidence>
<dbReference type="Gene3D" id="3.40.390.10">
    <property type="entry name" value="Collagenase (Catalytic Domain)"/>
    <property type="match status" value="1"/>
</dbReference>
<dbReference type="SMART" id="SM00050">
    <property type="entry name" value="DISIN"/>
    <property type="match status" value="1"/>
</dbReference>
<dbReference type="GO" id="GO:0007020">
    <property type="term" value="P:microtubule nucleation"/>
    <property type="evidence" value="ECO:0007669"/>
    <property type="project" value="InterPro"/>
</dbReference>
<dbReference type="InterPro" id="IPR007259">
    <property type="entry name" value="GCP"/>
</dbReference>
<comment type="similarity">
    <text evidence="3">Belongs to the TUBGCP family.</text>
</comment>
<dbReference type="InterPro" id="IPR001762">
    <property type="entry name" value="Disintegrin_dom"/>
</dbReference>
<feature type="transmembrane region" description="Helical" evidence="15">
    <location>
        <begin position="1603"/>
        <end position="1627"/>
    </location>
</feature>
<keyword evidence="13" id="KW-0862">Zinc</keyword>
<comment type="caution">
    <text evidence="18">The sequence shown here is derived from an EMBL/GenBank/DDBJ whole genome shotgun (WGS) entry which is preliminary data.</text>
</comment>
<dbReference type="InterPro" id="IPR024079">
    <property type="entry name" value="MetalloPept_cat_dom_sf"/>
</dbReference>
<dbReference type="Pfam" id="PF01421">
    <property type="entry name" value="Reprolysin"/>
    <property type="match status" value="1"/>
</dbReference>
<keyword evidence="15" id="KW-1133">Transmembrane helix</keyword>
<feature type="active site" evidence="13">
    <location>
        <position position="1166"/>
    </location>
</feature>
<feature type="compositionally biased region" description="Pro residues" evidence="14">
    <location>
        <begin position="1677"/>
        <end position="1699"/>
    </location>
</feature>
<evidence type="ECO:0000256" key="11">
    <source>
        <dbReference type="ARBA" id="ARBA00093572"/>
    </source>
</evidence>
<feature type="domain" description="Peptidase M12B" evidence="17">
    <location>
        <begin position="1052"/>
        <end position="1231"/>
    </location>
</feature>
<dbReference type="InterPro" id="IPR042241">
    <property type="entry name" value="GCP_C_sf"/>
</dbReference>
<evidence type="ECO:0000259" key="16">
    <source>
        <dbReference type="PROSITE" id="PS50214"/>
    </source>
</evidence>
<dbReference type="InterPro" id="IPR040457">
    <property type="entry name" value="GCP_C"/>
</dbReference>
<keyword evidence="15" id="KW-0472">Membrane</keyword>
<proteinExistence type="inferred from homology"/>
<evidence type="ECO:0000256" key="13">
    <source>
        <dbReference type="PROSITE-ProRule" id="PRU00276"/>
    </source>
</evidence>
<keyword evidence="19" id="KW-1185">Reference proteome</keyword>
<dbReference type="Proteomes" id="UP001488838">
    <property type="component" value="Unassembled WGS sequence"/>
</dbReference>
<dbReference type="InterPro" id="IPR006586">
    <property type="entry name" value="ADAM_Cys-rich"/>
</dbReference>
<sequence length="1773" mass="198352">MFLEFRIHRDVNELLSLLRIHGGGGAEVYIDLLQKNRTPYVTTTVSAHSAKVKIAEFSRTPEDFLKKYDELKSKNTRNLDPLVYLLSKLTEDKETLQYLQQNAKERAELAANAATSSSTSFGIPVTASKMSTQELEELRNQFGGVATGSTLQQSLELTRKMLRDKQNKKNSGQPLPVFPAWVYERPTLAGDFLIGSGLSSDTALPIGTLPLASQESAVVEDLLYVLVGVDGRYITAQPLAGRQNRTFLVDPNLDLSIRELVNRILPVAASYSTVTRFIEEKSSFEYGQVNHALAAAMRTLVKEYLILVTQLEQLHRQGLLSLQKLWFYIQPAMRTIDILASLATSVDKGECVGGLTLSLLHDRSFNYTGDSQAQELCLYLTKAASAPYFEILEKWIYRGIIHDPYSEFMVEEHELQKEKIQEDYNDKYWDQRYTVLPQQIPSFLQKVAGKILSTGKYLNVVRECGHDVTCPVAKEIIYTLKERAYVEQIEKAFNYASKVLLDFLMEEKELVAHLRSIKRYFLMDQGDFFVHFMDLTEEELRKPVEDITPTRLEALLELALRMSTANTDPFKDDLKIDLMPHDLITQLLRVLAIETKQEKAMTHADPTELTLSGLEAFSFDYVVKWPLSLIINRKALTRYQMLFRHMFYCKHVERQLCSVWISNKTAKQYALHSAKWFAGAFTLRQRMLNFVQNIQYYMMFEVMEPTWHILEKNLKSASNIDDVLGHHTSFLDNCLKECMLTNPELLKVFSKLMSVCVMFTNCMQKFTQSMKLDSELGRLTLEQGSAQGPPTETERTENRPRKEPTRKHLSEHVDTPQLASGFEATINNFDKNFSAHLLDLLDRLSIYSTSNYEHGMASVISRLDFNGFYAERLELVAPGPPLPHVKEYEVVWPRRLTASRSRRDLPSHWGLYPENLSYALGTKEHMFTLHLRKNRDLLGSSYTETYSAANGSEVTEQLHGQDHCLYQGYVEGYQGSAASLSTCAGLRGFFRVGSTVRLIEPLDGDEEGQHAMYQEKHLQEKAGTCGVSDTSLDDLGPRALEIYSSQPRGSREAVRQRVLEVVNHVDKLYQELNFRVVLVGLEIWSRDKFYISRYANVTLENFLSWREQNLLGQHPHDNVQLITGVDFIGNTVGLAKVSALCSRHSGAVNQDHAKNPIGVASTMAHELGHNLGMNHDENIPGCYCPVPHEGGGCIMTQSFGHKLPRKFSRCSQVDLESFVMKPQTGCLTNVPDVNRFVGGPVCGNRFVEHGEQCDCGTPQDCKNPCCNATTCQLVKGAECAYGACCRECKVSWTPPRICPSQARDNRMPMKASCGPVPRRASLWYQVTPAGELCRPMKDRCDLEEFCDGQKPTCPEDAFQQNGTPCPGGYCFDGSCPTLAQQCQDLWGPGARAASDSCFTFSIPWGCSGNMYAGKMNRCGVLYCEGGQKPLERASCTFSSHYGICHALRTDSNTETYELVLQGTKCEEGKVCMNGRCQDLRVYRSENCSAKCNNHGVRVALDLRVYPPTGALKLPPLTCQLELVAEIAVDIALWAQTSLCPSDGGINKSSLRLRYATIRESATAMRAGPRPTVHSCWQMYQLGEQLVPVLDDHVAMCHTASGSLPVGVVVALVILVAAMVILAGVFFYRKVQSQVQRRSVAPKPTTGLSNPLFYMRDSNLPDKRRPPGTPEVVCTNQPPRPTVTPKRPPPALRPVPPTKPLPKLKPKQVKPNVVPPTPPVKPGTGGTTPEMTQVKPNVVPPTPPVKPGTGGTTPGVTQRAAGPKVALKVPVQKR</sequence>
<dbReference type="PROSITE" id="PS50215">
    <property type="entry name" value="ADAM_MEPRO"/>
    <property type="match status" value="1"/>
</dbReference>
<evidence type="ECO:0000256" key="7">
    <source>
        <dbReference type="ARBA" id="ARBA00023157"/>
    </source>
</evidence>
<dbReference type="GO" id="GO:0004222">
    <property type="term" value="F:metalloendopeptidase activity"/>
    <property type="evidence" value="ECO:0007669"/>
    <property type="project" value="InterPro"/>
</dbReference>
<dbReference type="GO" id="GO:0051225">
    <property type="term" value="P:spindle assembly"/>
    <property type="evidence" value="ECO:0007669"/>
    <property type="project" value="TreeGrafter"/>
</dbReference>
<keyword evidence="7 12" id="KW-1015">Disulfide bond</keyword>